<keyword evidence="1" id="KW-1133">Transmembrane helix</keyword>
<dbReference type="RefSeq" id="WP_016768798.1">
    <property type="nucleotide sequence ID" value="NZ_AIDR02000030.1"/>
</dbReference>
<dbReference type="AlphaFoldDB" id="A0AAN0LWK3"/>
<evidence type="ECO:0000313" key="2">
    <source>
        <dbReference type="EMBL" id="WZS87563.1"/>
    </source>
</evidence>
<gene>
    <name evidence="2" type="ORF">QYQ95_20895</name>
</gene>
<sequence length="46" mass="5327">MKKLTADFGNKKAETASFCFLLIYVIPFRLINNRSELVVYLSKRST</sequence>
<keyword evidence="3" id="KW-1185">Reference proteome</keyword>
<evidence type="ECO:0000256" key="1">
    <source>
        <dbReference type="SAM" id="Phobius"/>
    </source>
</evidence>
<feature type="transmembrane region" description="Helical" evidence="1">
    <location>
        <begin position="12"/>
        <end position="31"/>
    </location>
</feature>
<accession>A0AAN0LWK3</accession>
<proteinExistence type="predicted"/>
<dbReference type="EMBL" id="CP135177">
    <property type="protein sequence ID" value="WZS87563.1"/>
    <property type="molecule type" value="Genomic_DNA"/>
</dbReference>
<evidence type="ECO:0000313" key="3">
    <source>
        <dbReference type="Proteomes" id="UP001441914"/>
    </source>
</evidence>
<keyword evidence="1" id="KW-0472">Membrane</keyword>
<dbReference type="Proteomes" id="UP001441914">
    <property type="component" value="Chromosome 2"/>
</dbReference>
<reference evidence="2 3" key="1">
    <citation type="journal article" date="2024" name="Elife">
        <title>Polysaccharide breakdown products drive degradation-dispersal cycles of foraging bacteria through changes in metabolism and motility.</title>
        <authorList>
            <person name="Stubbusch A.K."/>
            <person name="Keegstra J.M."/>
            <person name="Schwartzman J."/>
            <person name="Pontrelli S."/>
            <person name="Clerc E.E."/>
            <person name="Stocker R."/>
            <person name="Magnabosco C."/>
            <person name="Schubert O.T."/>
            <person name="Ackermann M."/>
            <person name="D'Souza G.G."/>
        </authorList>
    </citation>
    <scope>NUCLEOTIDE SEQUENCE [LARGE SCALE GENOMIC DNA]</scope>
    <source>
        <strain evidence="2 3">ZF270</strain>
    </source>
</reference>
<name>A0AAN0LWK3_9VIBR</name>
<protein>
    <submittedName>
        <fullName evidence="2">Uncharacterized protein</fullName>
    </submittedName>
</protein>
<keyword evidence="1" id="KW-0812">Transmembrane</keyword>
<organism evidence="2 3">
    <name type="scientific">Vibrio cyclitrophicus ZF270</name>
    <dbReference type="NCBI Taxonomy" id="1136176"/>
    <lineage>
        <taxon>Bacteria</taxon>
        <taxon>Pseudomonadati</taxon>
        <taxon>Pseudomonadota</taxon>
        <taxon>Gammaproteobacteria</taxon>
        <taxon>Vibrionales</taxon>
        <taxon>Vibrionaceae</taxon>
        <taxon>Vibrio</taxon>
    </lineage>
</organism>